<dbReference type="SUPFAM" id="SSF52788">
    <property type="entry name" value="Phosphotyrosine protein phosphatases I"/>
    <property type="match status" value="1"/>
</dbReference>
<keyword evidence="2" id="KW-1185">Reference proteome</keyword>
<proteinExistence type="predicted"/>
<sequence>MQVKRKHVYVGCRANINRSFILEQILRDKINKASLPIDIRSGGVMLAEGLPNMAYYPQGIIEFILALQKMELDFIIPSIRQHRAHAFTIADIQNAHLIMTMTRKQRDHLKQYAPPTTKIIMLSQLHDMAHEEDIFDAMQERRISVEAFVRQIAQIQFYLDLEKLKTLLEIAD</sequence>
<evidence type="ECO:0008006" key="3">
    <source>
        <dbReference type="Google" id="ProtNLM"/>
    </source>
</evidence>
<dbReference type="Proteomes" id="UP000635565">
    <property type="component" value="Unassembled WGS sequence"/>
</dbReference>
<evidence type="ECO:0000313" key="2">
    <source>
        <dbReference type="Proteomes" id="UP000635565"/>
    </source>
</evidence>
<reference evidence="1 2" key="1">
    <citation type="journal article" date="2021" name="Int. J. Syst. Evol. Microbiol.">
        <title>Reticulibacter mediterranei gen. nov., sp. nov., within the new family Reticulibacteraceae fam. nov., and Ktedonospora formicarum gen. nov., sp. nov., Ktedonobacter robiniae sp. nov., Dictyobacter formicarum sp. nov. and Dictyobacter arantiisoli sp. nov., belonging to the class Ktedonobacteria.</title>
        <authorList>
            <person name="Yabe S."/>
            <person name="Zheng Y."/>
            <person name="Wang C.M."/>
            <person name="Sakai Y."/>
            <person name="Abe K."/>
            <person name="Yokota A."/>
            <person name="Donadio S."/>
            <person name="Cavaletti L."/>
            <person name="Monciardini P."/>
        </authorList>
    </citation>
    <scope>NUCLEOTIDE SEQUENCE [LARGE SCALE GENOMIC DNA]</scope>
    <source>
        <strain evidence="1 2">SOSP1-9</strain>
    </source>
</reference>
<comment type="caution">
    <text evidence="1">The sequence shown here is derived from an EMBL/GenBank/DDBJ whole genome shotgun (WGS) entry which is preliminary data.</text>
</comment>
<gene>
    <name evidence="1" type="ORF">KSZ_38490</name>
</gene>
<protein>
    <recommendedName>
        <fullName evidence="3">Phosphotyrosine protein phosphatase I domain-containing protein</fullName>
    </recommendedName>
</protein>
<dbReference type="RefSeq" id="WP_201363484.1">
    <property type="nucleotide sequence ID" value="NZ_BNJJ01000010.1"/>
</dbReference>
<evidence type="ECO:0000313" key="1">
    <source>
        <dbReference type="EMBL" id="GHO85843.1"/>
    </source>
</evidence>
<dbReference type="EMBL" id="BNJJ01000010">
    <property type="protein sequence ID" value="GHO85843.1"/>
    <property type="molecule type" value="Genomic_DNA"/>
</dbReference>
<dbReference type="InterPro" id="IPR036196">
    <property type="entry name" value="Ptyr_pPase_sf"/>
</dbReference>
<accession>A0ABQ3VJ47</accession>
<organism evidence="1 2">
    <name type="scientific">Dictyobacter formicarum</name>
    <dbReference type="NCBI Taxonomy" id="2778368"/>
    <lineage>
        <taxon>Bacteria</taxon>
        <taxon>Bacillati</taxon>
        <taxon>Chloroflexota</taxon>
        <taxon>Ktedonobacteria</taxon>
        <taxon>Ktedonobacterales</taxon>
        <taxon>Dictyobacteraceae</taxon>
        <taxon>Dictyobacter</taxon>
    </lineage>
</organism>
<dbReference type="Gene3D" id="3.40.50.2300">
    <property type="match status" value="1"/>
</dbReference>
<name>A0ABQ3VJ47_9CHLR</name>